<sequence>MGCCLQLWAYIRTPVVPFESEYVDLKVVLDRYRPREGLTPPQWFYDVEVSSNVALFFQRPLGWVDSFARDILQRKPSGSEATAYTPWLRVISFIEKFKAEKAEAHYRALHPSSRAQSEEVA</sequence>
<evidence type="ECO:0000313" key="1">
    <source>
        <dbReference type="EMBL" id="OJT01663.1"/>
    </source>
</evidence>
<gene>
    <name evidence="1" type="ORF">TRAPUB_7921</name>
</gene>
<comment type="caution">
    <text evidence="1">The sequence shown here is derived from an EMBL/GenBank/DDBJ whole genome shotgun (WGS) entry which is preliminary data.</text>
</comment>
<protein>
    <submittedName>
        <fullName evidence="1">Uncharacterized protein</fullName>
    </submittedName>
</protein>
<dbReference type="Proteomes" id="UP000184267">
    <property type="component" value="Unassembled WGS sequence"/>
</dbReference>
<name>A0A1M2V248_TRAPU</name>
<evidence type="ECO:0000313" key="2">
    <source>
        <dbReference type="Proteomes" id="UP000184267"/>
    </source>
</evidence>
<accession>A0A1M2V248</accession>
<reference evidence="1 2" key="1">
    <citation type="submission" date="2016-10" db="EMBL/GenBank/DDBJ databases">
        <title>Genome sequence of the basidiomycete white-rot fungus Trametes pubescens.</title>
        <authorList>
            <person name="Makela M.R."/>
            <person name="Granchi Z."/>
            <person name="Peng M."/>
            <person name="De Vries R.P."/>
            <person name="Grigoriev I."/>
            <person name="Riley R."/>
            <person name="Hilden K."/>
        </authorList>
    </citation>
    <scope>NUCLEOTIDE SEQUENCE [LARGE SCALE GENOMIC DNA]</scope>
    <source>
        <strain evidence="1 2">FBCC735</strain>
    </source>
</reference>
<dbReference type="AlphaFoldDB" id="A0A1M2V248"/>
<keyword evidence="2" id="KW-1185">Reference proteome</keyword>
<organism evidence="1 2">
    <name type="scientific">Trametes pubescens</name>
    <name type="common">White-rot fungus</name>
    <dbReference type="NCBI Taxonomy" id="154538"/>
    <lineage>
        <taxon>Eukaryota</taxon>
        <taxon>Fungi</taxon>
        <taxon>Dikarya</taxon>
        <taxon>Basidiomycota</taxon>
        <taxon>Agaricomycotina</taxon>
        <taxon>Agaricomycetes</taxon>
        <taxon>Polyporales</taxon>
        <taxon>Polyporaceae</taxon>
        <taxon>Trametes</taxon>
    </lineage>
</organism>
<dbReference type="EMBL" id="MNAD01001728">
    <property type="protein sequence ID" value="OJT01663.1"/>
    <property type="molecule type" value="Genomic_DNA"/>
</dbReference>
<proteinExistence type="predicted"/>